<evidence type="ECO:0008006" key="3">
    <source>
        <dbReference type="Google" id="ProtNLM"/>
    </source>
</evidence>
<evidence type="ECO:0000313" key="2">
    <source>
        <dbReference type="Proteomes" id="UP001589734"/>
    </source>
</evidence>
<reference evidence="1 2" key="1">
    <citation type="submission" date="2024-09" db="EMBL/GenBank/DDBJ databases">
        <authorList>
            <person name="Sun Q."/>
            <person name="Mori K."/>
        </authorList>
    </citation>
    <scope>NUCLEOTIDE SEQUENCE [LARGE SCALE GENOMIC DNA]</scope>
    <source>
        <strain evidence="1 2">CGMCC 1.12926</strain>
    </source>
</reference>
<sequence length="56" mass="6140">MAIIKNATNSILRINKKSIVKAKEIEKISGNIKLVATYGNIELNSTQKIIKNGNIS</sequence>
<dbReference type="Proteomes" id="UP001589734">
    <property type="component" value="Unassembled WGS sequence"/>
</dbReference>
<organism evidence="1 2">
    <name type="scientific">Flavobacterium procerum</name>
    <dbReference type="NCBI Taxonomy" id="1455569"/>
    <lineage>
        <taxon>Bacteria</taxon>
        <taxon>Pseudomonadati</taxon>
        <taxon>Bacteroidota</taxon>
        <taxon>Flavobacteriia</taxon>
        <taxon>Flavobacteriales</taxon>
        <taxon>Flavobacteriaceae</taxon>
        <taxon>Flavobacterium</taxon>
    </lineage>
</organism>
<proteinExistence type="predicted"/>
<gene>
    <name evidence="1" type="ORF">ACFFLS_07175</name>
</gene>
<evidence type="ECO:0000313" key="1">
    <source>
        <dbReference type="EMBL" id="MFC0076815.1"/>
    </source>
</evidence>
<comment type="caution">
    <text evidence="1">The sequence shown here is derived from an EMBL/GenBank/DDBJ whole genome shotgun (WGS) entry which is preliminary data.</text>
</comment>
<keyword evidence="2" id="KW-1185">Reference proteome</keyword>
<dbReference type="RefSeq" id="WP_257683924.1">
    <property type="nucleotide sequence ID" value="NZ_JBHLYW010000007.1"/>
</dbReference>
<accession>A0ABV6BMZ0</accession>
<name>A0ABV6BMZ0_9FLAO</name>
<dbReference type="EMBL" id="JBHLYW010000007">
    <property type="protein sequence ID" value="MFC0076815.1"/>
    <property type="molecule type" value="Genomic_DNA"/>
</dbReference>
<protein>
    <recommendedName>
        <fullName evidence="3">Auto-transporter adhesin head GIN domain-containing protein</fullName>
    </recommendedName>
</protein>